<keyword evidence="7" id="KW-0804">Transcription</keyword>
<dbReference type="InterPro" id="IPR001789">
    <property type="entry name" value="Sig_transdc_resp-reg_receiver"/>
</dbReference>
<keyword evidence="13" id="KW-1185">Reference proteome</keyword>
<keyword evidence="2" id="KW-0963">Cytoplasm</keyword>
<keyword evidence="5" id="KW-0805">Transcription regulation</keyword>
<dbReference type="FunFam" id="3.40.50.2300:FF:000001">
    <property type="entry name" value="DNA-binding response regulator PhoB"/>
    <property type="match status" value="1"/>
</dbReference>
<keyword evidence="3 8" id="KW-0597">Phosphoprotein</keyword>
<dbReference type="Pfam" id="PF00072">
    <property type="entry name" value="Response_reg"/>
    <property type="match status" value="1"/>
</dbReference>
<dbReference type="Proteomes" id="UP000556026">
    <property type="component" value="Unassembled WGS sequence"/>
</dbReference>
<dbReference type="GO" id="GO:0032993">
    <property type="term" value="C:protein-DNA complex"/>
    <property type="evidence" value="ECO:0007669"/>
    <property type="project" value="TreeGrafter"/>
</dbReference>
<dbReference type="PANTHER" id="PTHR48111">
    <property type="entry name" value="REGULATOR OF RPOS"/>
    <property type="match status" value="1"/>
</dbReference>
<keyword evidence="6 9" id="KW-0238">DNA-binding</keyword>
<evidence type="ECO:0000259" key="10">
    <source>
        <dbReference type="PROSITE" id="PS50110"/>
    </source>
</evidence>
<dbReference type="RefSeq" id="WP_183355090.1">
    <property type="nucleotide sequence ID" value="NZ_BLXX01000007.1"/>
</dbReference>
<evidence type="ECO:0000256" key="5">
    <source>
        <dbReference type="ARBA" id="ARBA00023015"/>
    </source>
</evidence>
<feature type="DNA-binding region" description="OmpR/PhoB-type" evidence="9">
    <location>
        <begin position="123"/>
        <end position="222"/>
    </location>
</feature>
<comment type="subcellular location">
    <subcellularLocation>
        <location evidence="1">Cytoplasm</location>
    </subcellularLocation>
</comment>
<dbReference type="SUPFAM" id="SSF46894">
    <property type="entry name" value="C-terminal effector domain of the bipartite response regulators"/>
    <property type="match status" value="1"/>
</dbReference>
<sequence>MNQHILIVEDEEKLAALLGDYLKQAGFESDWIEDGLAVVPSVRQRMPDLILLDLMLPGRDGLEICKEIRSFSEVPIIMITARVEEIDRLLGLELGADDYICKPFSPREVVARVKSVLRRSGEHQAPATGGLALDPERFQALLNGRDLELTAVEFKLLHFLFQNPGRIYSRTQLMDRIYSDQRIVSDRTIDSHIKKLRKKLSSVAPDQELIHSIYGVGYKFEAP</sequence>
<dbReference type="CDD" id="cd19938">
    <property type="entry name" value="REC_OmpR_BaeR-like"/>
    <property type="match status" value="1"/>
</dbReference>
<feature type="domain" description="OmpR/PhoB-type" evidence="11">
    <location>
        <begin position="123"/>
        <end position="222"/>
    </location>
</feature>
<dbReference type="Gene3D" id="6.10.250.690">
    <property type="match status" value="1"/>
</dbReference>
<gene>
    <name evidence="12" type="ORF">GMST_26100</name>
</gene>
<evidence type="ECO:0000313" key="13">
    <source>
        <dbReference type="Proteomes" id="UP000556026"/>
    </source>
</evidence>
<dbReference type="InterPro" id="IPR039420">
    <property type="entry name" value="WalR-like"/>
</dbReference>
<dbReference type="Pfam" id="PF00486">
    <property type="entry name" value="Trans_reg_C"/>
    <property type="match status" value="1"/>
</dbReference>
<dbReference type="GO" id="GO:0000156">
    <property type="term" value="F:phosphorelay response regulator activity"/>
    <property type="evidence" value="ECO:0007669"/>
    <property type="project" value="TreeGrafter"/>
</dbReference>
<dbReference type="FunFam" id="1.10.10.10:FF:000117">
    <property type="entry name" value="Two-component system response regulator BaeR"/>
    <property type="match status" value="1"/>
</dbReference>
<organism evidence="12 13">
    <name type="scientific">Geomonas silvestris</name>
    <dbReference type="NCBI Taxonomy" id="2740184"/>
    <lineage>
        <taxon>Bacteria</taxon>
        <taxon>Pseudomonadati</taxon>
        <taxon>Thermodesulfobacteriota</taxon>
        <taxon>Desulfuromonadia</taxon>
        <taxon>Geobacterales</taxon>
        <taxon>Geobacteraceae</taxon>
        <taxon>Geomonas</taxon>
    </lineage>
</organism>
<dbReference type="EMBL" id="BLXX01000007">
    <property type="protein sequence ID" value="GFO60285.1"/>
    <property type="molecule type" value="Genomic_DNA"/>
</dbReference>
<dbReference type="PANTHER" id="PTHR48111:SF59">
    <property type="entry name" value="TRANSCRIPTIONAL REGULATORY PROTEIN BAER"/>
    <property type="match status" value="1"/>
</dbReference>
<dbReference type="SMART" id="SM00862">
    <property type="entry name" value="Trans_reg_C"/>
    <property type="match status" value="1"/>
</dbReference>
<keyword evidence="4" id="KW-0902">Two-component regulatory system</keyword>
<feature type="domain" description="Response regulatory" evidence="10">
    <location>
        <begin position="4"/>
        <end position="117"/>
    </location>
</feature>
<evidence type="ECO:0000256" key="1">
    <source>
        <dbReference type="ARBA" id="ARBA00004496"/>
    </source>
</evidence>
<accession>A0A6V8MJT4</accession>
<evidence type="ECO:0000256" key="2">
    <source>
        <dbReference type="ARBA" id="ARBA00022490"/>
    </source>
</evidence>
<evidence type="ECO:0000256" key="9">
    <source>
        <dbReference type="PROSITE-ProRule" id="PRU01091"/>
    </source>
</evidence>
<proteinExistence type="predicted"/>
<dbReference type="InterPro" id="IPR011006">
    <property type="entry name" value="CheY-like_superfamily"/>
</dbReference>
<dbReference type="Gene3D" id="3.40.50.2300">
    <property type="match status" value="1"/>
</dbReference>
<dbReference type="PROSITE" id="PS51755">
    <property type="entry name" value="OMPR_PHOB"/>
    <property type="match status" value="1"/>
</dbReference>
<dbReference type="SMART" id="SM00448">
    <property type="entry name" value="REC"/>
    <property type="match status" value="1"/>
</dbReference>
<evidence type="ECO:0000256" key="8">
    <source>
        <dbReference type="PROSITE-ProRule" id="PRU00169"/>
    </source>
</evidence>
<dbReference type="InterPro" id="IPR016032">
    <property type="entry name" value="Sig_transdc_resp-reg_C-effctor"/>
</dbReference>
<evidence type="ECO:0000259" key="11">
    <source>
        <dbReference type="PROSITE" id="PS51755"/>
    </source>
</evidence>
<feature type="modified residue" description="4-aspartylphosphate" evidence="8">
    <location>
        <position position="53"/>
    </location>
</feature>
<evidence type="ECO:0000256" key="6">
    <source>
        <dbReference type="ARBA" id="ARBA00023125"/>
    </source>
</evidence>
<dbReference type="Gene3D" id="1.10.10.10">
    <property type="entry name" value="Winged helix-like DNA-binding domain superfamily/Winged helix DNA-binding domain"/>
    <property type="match status" value="1"/>
</dbReference>
<dbReference type="InterPro" id="IPR036388">
    <property type="entry name" value="WH-like_DNA-bd_sf"/>
</dbReference>
<dbReference type="GO" id="GO:0005829">
    <property type="term" value="C:cytosol"/>
    <property type="evidence" value="ECO:0007669"/>
    <property type="project" value="TreeGrafter"/>
</dbReference>
<reference evidence="13" key="1">
    <citation type="submission" date="2020-06" db="EMBL/GenBank/DDBJ databases">
        <title>Draft genomic sequence of Geomonas sp. Red330.</title>
        <authorList>
            <person name="Itoh H."/>
            <person name="Zhenxing X."/>
            <person name="Ushijima N."/>
            <person name="Masuda Y."/>
            <person name="Shiratori Y."/>
            <person name="Senoo K."/>
        </authorList>
    </citation>
    <scope>NUCLEOTIDE SEQUENCE [LARGE SCALE GENOMIC DNA]</scope>
    <source>
        <strain evidence="13">Red330</strain>
    </source>
</reference>
<dbReference type="PROSITE" id="PS50110">
    <property type="entry name" value="RESPONSE_REGULATORY"/>
    <property type="match status" value="1"/>
</dbReference>
<dbReference type="CDD" id="cd00383">
    <property type="entry name" value="trans_reg_C"/>
    <property type="match status" value="1"/>
</dbReference>
<evidence type="ECO:0000256" key="7">
    <source>
        <dbReference type="ARBA" id="ARBA00023163"/>
    </source>
</evidence>
<name>A0A6V8MJT4_9BACT</name>
<evidence type="ECO:0000256" key="4">
    <source>
        <dbReference type="ARBA" id="ARBA00023012"/>
    </source>
</evidence>
<protein>
    <submittedName>
        <fullName evidence="12">DNA-binding response regulator</fullName>
    </submittedName>
</protein>
<dbReference type="InterPro" id="IPR001867">
    <property type="entry name" value="OmpR/PhoB-type_DNA-bd"/>
</dbReference>
<dbReference type="GO" id="GO:0000976">
    <property type="term" value="F:transcription cis-regulatory region binding"/>
    <property type="evidence" value="ECO:0007669"/>
    <property type="project" value="TreeGrafter"/>
</dbReference>
<evidence type="ECO:0000313" key="12">
    <source>
        <dbReference type="EMBL" id="GFO60285.1"/>
    </source>
</evidence>
<dbReference type="GO" id="GO:0045893">
    <property type="term" value="P:positive regulation of DNA-templated transcription"/>
    <property type="evidence" value="ECO:0007669"/>
    <property type="project" value="UniProtKB-ARBA"/>
</dbReference>
<evidence type="ECO:0000256" key="3">
    <source>
        <dbReference type="ARBA" id="ARBA00022553"/>
    </source>
</evidence>
<comment type="caution">
    <text evidence="12">The sequence shown here is derived from an EMBL/GenBank/DDBJ whole genome shotgun (WGS) entry which is preliminary data.</text>
</comment>
<dbReference type="AlphaFoldDB" id="A0A6V8MJT4"/>
<dbReference type="SUPFAM" id="SSF52172">
    <property type="entry name" value="CheY-like"/>
    <property type="match status" value="1"/>
</dbReference>